<evidence type="ECO:0000313" key="1">
    <source>
        <dbReference type="EMBL" id="HIU96827.1"/>
    </source>
</evidence>
<dbReference type="InterPro" id="IPR021352">
    <property type="entry name" value="DUF2971"/>
</dbReference>
<name>A0A9D1N7Y8_9FIRM</name>
<accession>A0A9D1N7Y8</accession>
<reference evidence="1" key="2">
    <citation type="journal article" date="2021" name="PeerJ">
        <title>Extensive microbial diversity within the chicken gut microbiome revealed by metagenomics and culture.</title>
        <authorList>
            <person name="Gilroy R."/>
            <person name="Ravi A."/>
            <person name="Getino M."/>
            <person name="Pursley I."/>
            <person name="Horton D.L."/>
            <person name="Alikhan N.F."/>
            <person name="Baker D."/>
            <person name="Gharbi K."/>
            <person name="Hall N."/>
            <person name="Watson M."/>
            <person name="Adriaenssens E.M."/>
            <person name="Foster-Nyarko E."/>
            <person name="Jarju S."/>
            <person name="Secka A."/>
            <person name="Antonio M."/>
            <person name="Oren A."/>
            <person name="Chaudhuri R.R."/>
            <person name="La Ragione R."/>
            <person name="Hildebrand F."/>
            <person name="Pallen M.J."/>
        </authorList>
    </citation>
    <scope>NUCLEOTIDE SEQUENCE</scope>
    <source>
        <strain evidence="1">ChiSjej4B22-8349</strain>
    </source>
</reference>
<evidence type="ECO:0000313" key="2">
    <source>
        <dbReference type="Proteomes" id="UP000824130"/>
    </source>
</evidence>
<proteinExistence type="predicted"/>
<gene>
    <name evidence="1" type="ORF">IAD25_09030</name>
</gene>
<dbReference type="Pfam" id="PF11185">
    <property type="entry name" value="DUF2971"/>
    <property type="match status" value="1"/>
</dbReference>
<dbReference type="Proteomes" id="UP000824130">
    <property type="component" value="Unassembled WGS sequence"/>
</dbReference>
<dbReference type="EMBL" id="DVOB01000193">
    <property type="protein sequence ID" value="HIU96827.1"/>
    <property type="molecule type" value="Genomic_DNA"/>
</dbReference>
<reference evidence="1" key="1">
    <citation type="submission" date="2020-10" db="EMBL/GenBank/DDBJ databases">
        <authorList>
            <person name="Gilroy R."/>
        </authorList>
    </citation>
    <scope>NUCLEOTIDE SEQUENCE</scope>
    <source>
        <strain evidence="1">ChiSjej4B22-8349</strain>
    </source>
</reference>
<dbReference type="AlphaFoldDB" id="A0A9D1N7Y8"/>
<sequence length="285" mass="33227">MPNKHILLKRIQPEENLYHYTKCRGVQGILKDKAFFATKSDFLNDTNEMRYTLALTRDVLTEFPILEEHSSLRQQLSLTTEEMKRQCYYVLSFSVEADSITLWSEFGNNTGYNLEFKSGELLDMISRTKKISYHGLLIYSRETQRKIIHDLLTKDIPQNLGCSFDDIMKNAAGNGGDESFRKYCKQFKKAMSIYAVFFKQEEFAAEKEYRVVLKETSDSEVHYREKDGFLLPYIRVNLRKAHDAVNRITVAPQNHVDLAKEGMQMYARQLGYSAEVCLSKINLRY</sequence>
<organism evidence="1 2">
    <name type="scientific">Candidatus Allocopromorpha excrementipullorum</name>
    <dbReference type="NCBI Taxonomy" id="2840743"/>
    <lineage>
        <taxon>Bacteria</taxon>
        <taxon>Bacillati</taxon>
        <taxon>Bacillota</taxon>
        <taxon>Clostridia</taxon>
        <taxon>Eubacteriales</taxon>
        <taxon>Eubacteriaceae</taxon>
        <taxon>Eubacteriaceae incertae sedis</taxon>
        <taxon>Candidatus Allocopromorpha</taxon>
    </lineage>
</organism>
<protein>
    <submittedName>
        <fullName evidence="1">DUF2971 domain-containing protein</fullName>
    </submittedName>
</protein>
<comment type="caution">
    <text evidence="1">The sequence shown here is derived from an EMBL/GenBank/DDBJ whole genome shotgun (WGS) entry which is preliminary data.</text>
</comment>